<dbReference type="PANTHER" id="PTHR46769">
    <property type="entry name" value="POLYCYSTIC KIDNEY AND HEPATIC DISEASE 1 (AUTOSOMAL RECESSIVE)-LIKE 1"/>
    <property type="match status" value="1"/>
</dbReference>
<evidence type="ECO:0000313" key="5">
    <source>
        <dbReference type="Proteomes" id="UP000676565"/>
    </source>
</evidence>
<dbReference type="InterPro" id="IPR019316">
    <property type="entry name" value="G8_domain"/>
</dbReference>
<dbReference type="InterPro" id="IPR012334">
    <property type="entry name" value="Pectin_lyas_fold"/>
</dbReference>
<evidence type="ECO:0000256" key="2">
    <source>
        <dbReference type="SAM" id="MobiDB-lite"/>
    </source>
</evidence>
<name>A0ABS5BNU9_9BACT</name>
<organism evidence="4 5">
    <name type="scientific">Gemmata palustris</name>
    <dbReference type="NCBI Taxonomy" id="2822762"/>
    <lineage>
        <taxon>Bacteria</taxon>
        <taxon>Pseudomonadati</taxon>
        <taxon>Planctomycetota</taxon>
        <taxon>Planctomycetia</taxon>
        <taxon>Gemmatales</taxon>
        <taxon>Gemmataceae</taxon>
        <taxon>Gemmata</taxon>
    </lineage>
</organism>
<gene>
    <name evidence="4" type="ORF">J8F10_08895</name>
</gene>
<dbReference type="RefSeq" id="WP_210653478.1">
    <property type="nucleotide sequence ID" value="NZ_JAGKQQ010000001.1"/>
</dbReference>
<feature type="domain" description="G8" evidence="3">
    <location>
        <begin position="75"/>
        <end position="148"/>
    </location>
</feature>
<dbReference type="EMBL" id="JAGKQQ010000001">
    <property type="protein sequence ID" value="MBP3955396.1"/>
    <property type="molecule type" value="Genomic_DNA"/>
</dbReference>
<feature type="region of interest" description="Disordered" evidence="2">
    <location>
        <begin position="1"/>
        <end position="22"/>
    </location>
</feature>
<dbReference type="InterPro" id="IPR052387">
    <property type="entry name" value="Fibrocystin"/>
</dbReference>
<accession>A0ABS5BNU9</accession>
<dbReference type="Pfam" id="PF10162">
    <property type="entry name" value="G8"/>
    <property type="match status" value="1"/>
</dbReference>
<dbReference type="PANTHER" id="PTHR46769:SF1">
    <property type="entry name" value="FIBROCYSTIN"/>
    <property type="match status" value="1"/>
</dbReference>
<evidence type="ECO:0000256" key="1">
    <source>
        <dbReference type="ARBA" id="ARBA00022729"/>
    </source>
</evidence>
<evidence type="ECO:0000313" key="4">
    <source>
        <dbReference type="EMBL" id="MBP3955396.1"/>
    </source>
</evidence>
<keyword evidence="5" id="KW-1185">Reference proteome</keyword>
<keyword evidence="1" id="KW-0732">Signal</keyword>
<proteinExistence type="predicted"/>
<sequence length="902" mass="99263">MRPQSLPPQRRYNPRPDLNRIPEITTRFGGRPAEVPQAYHDFIASDADTCCNAVDDLGPYSHSSVADGDWSNPATWDAGTVPGVGAVVNVGHAVTYDVESDAKVKDINVEEAGTLRWATDRDTRLWVDTLLAYDNMIIGDGANPIPESTTPGKPRAEIVIHSTEAPGSTVRQGIVCKGASRAVGAEKASRLFSPRDIPAGSVAVTLDGVVGANWRKGDRIVIGATCNAGTSATDPQYTGPTQFYGPYQGVNGVRMQTEGFRLSHDELRTIVAIVGNTLVLDAPLQHAHVVTTRRLKRGQVRTRRPVVAMLSHSIRIRSEDPSSLQTRGHTMNMHHDDCQWWYVEFKDIGRTDTDPSLVNPDGTLARATNGGTVITNPNNVRGRYPIHLHWQGPYFGRKQSVVKGCSVWGENYPIPGWAITHHASRAAIEDCVVYNVRGAGIVSELGNEIGQWLNNTVMWCRGDGFAMSWGSRAELWQNHNGHAGVAYESQSRAILQQGNIATSSQDGWGFMQQNVDQLNRIPHQFSMRYQDPLASGKGSGSQNPVFFQDEETYGIEQAQIVDFHDNACYGCGVGFFIAHRQFTERTDNSPMISKGFDCIATERPFNLINYSFWYSFHDFLWTGPGFGTATRLGPVSWGMNFVNGHIEGFDIGFDEAGLGFNYAGFFIDLTFEDVPTEFTHFTGDFDIAEWEAENPGMTFPQDHSYYNLMGPWETDAQVSVPGERWAGILRRYQNLDSATDLPQAYPASPIGVDGVEPLPGTPKPYFYLDPTSDTSLGTTGIVSIKATISDAVGSRTAFTWVSSESFGPDKNARIIPNSRANGNTLENLVKRNGCYQDGGIWKTRCWFVDQDRLSGDYFQYPVDLVHHSSTDAGLLAANVVPPWMRPELPLRPEALGEPAAAP</sequence>
<comment type="caution">
    <text evidence="4">The sequence shown here is derived from an EMBL/GenBank/DDBJ whole genome shotgun (WGS) entry which is preliminary data.</text>
</comment>
<reference evidence="4 5" key="1">
    <citation type="submission" date="2021-04" db="EMBL/GenBank/DDBJ databases">
        <authorList>
            <person name="Ivanova A."/>
        </authorList>
    </citation>
    <scope>NUCLEOTIDE SEQUENCE [LARGE SCALE GENOMIC DNA]</scope>
    <source>
        <strain evidence="4 5">G18</strain>
    </source>
</reference>
<dbReference type="Gene3D" id="2.160.20.10">
    <property type="entry name" value="Single-stranded right-handed beta-helix, Pectin lyase-like"/>
    <property type="match status" value="1"/>
</dbReference>
<evidence type="ECO:0000259" key="3">
    <source>
        <dbReference type="Pfam" id="PF10162"/>
    </source>
</evidence>
<dbReference type="Proteomes" id="UP000676565">
    <property type="component" value="Unassembled WGS sequence"/>
</dbReference>
<protein>
    <recommendedName>
        <fullName evidence="3">G8 domain-containing protein</fullName>
    </recommendedName>
</protein>